<feature type="transmembrane region" description="Helical" evidence="2">
    <location>
        <begin position="131"/>
        <end position="151"/>
    </location>
</feature>
<keyword evidence="2" id="KW-1133">Transmembrane helix</keyword>
<keyword evidence="5" id="KW-1185">Reference proteome</keyword>
<name>A0A9Q8WDL7_9PEZI</name>
<accession>A0A9Q8WDL7</accession>
<keyword evidence="2" id="KW-0472">Membrane</keyword>
<feature type="transmembrane region" description="Helical" evidence="2">
    <location>
        <begin position="163"/>
        <end position="182"/>
    </location>
</feature>
<dbReference type="KEGG" id="clup:CLUP02_04959"/>
<evidence type="ECO:0000313" key="4">
    <source>
        <dbReference type="EMBL" id="UQC79479.1"/>
    </source>
</evidence>
<dbReference type="PANTHER" id="PTHR38793">
    <property type="entry name" value="SLATT_FUNGAL DOMAIN-CONTAINING PROTEIN-RELATED"/>
    <property type="match status" value="1"/>
</dbReference>
<evidence type="ECO:0000259" key="3">
    <source>
        <dbReference type="Pfam" id="PF18142"/>
    </source>
</evidence>
<dbReference type="AlphaFoldDB" id="A0A9Q8WDL7"/>
<dbReference type="Pfam" id="PF18142">
    <property type="entry name" value="SLATT_fungal"/>
    <property type="match status" value="1"/>
</dbReference>
<protein>
    <recommendedName>
        <fullName evidence="3">SMODS and SLOG-associating 2TM effector domain-containing protein</fullName>
    </recommendedName>
</protein>
<sequence>MLITSSVYIFLTRISKLKVLSLDISKTLAEIRVPSRLPKATMSKPLPSRPSDDHDDENSPLLPRDASPSSPHNEADADPNPSTLLLFRRAVGINTHLQPADDCDLEAGRTSALGIYASTIAAHRRFRTLRILATVLIYSCHATQIVVGGVLTCLGPKAGVHRTSITVLGGVNTVVAGVLTWMKGQGMPDKLKNKEIDFRRLQNWIEETEALMVLGTVGGTREEVGGLVEAAYRRWNAANERGEDGGPGEEYEDEGRKGKGSTMRWLRGR</sequence>
<feature type="region of interest" description="Disordered" evidence="1">
    <location>
        <begin position="39"/>
        <end position="79"/>
    </location>
</feature>
<gene>
    <name evidence="4" type="ORF">CLUP02_04959</name>
</gene>
<feature type="domain" description="SMODS and SLOG-associating 2TM effector" evidence="3">
    <location>
        <begin position="121"/>
        <end position="238"/>
    </location>
</feature>
<dbReference type="Proteomes" id="UP000830671">
    <property type="component" value="Chromosome 3"/>
</dbReference>
<reference evidence="4" key="1">
    <citation type="journal article" date="2021" name="Mol. Plant Microbe Interact.">
        <title>Complete Genome Sequence of the Plant-Pathogenic Fungus Colletotrichum lupini.</title>
        <authorList>
            <person name="Baroncelli R."/>
            <person name="Pensec F."/>
            <person name="Da Lio D."/>
            <person name="Boufleur T."/>
            <person name="Vicente I."/>
            <person name="Sarrocco S."/>
            <person name="Picot A."/>
            <person name="Baraldi E."/>
            <person name="Sukno S."/>
            <person name="Thon M."/>
            <person name="Le Floch G."/>
        </authorList>
    </citation>
    <scope>NUCLEOTIDE SEQUENCE</scope>
    <source>
        <strain evidence="4">IMI 504893</strain>
    </source>
</reference>
<organism evidence="4 5">
    <name type="scientific">Colletotrichum lupini</name>
    <dbReference type="NCBI Taxonomy" id="145971"/>
    <lineage>
        <taxon>Eukaryota</taxon>
        <taxon>Fungi</taxon>
        <taxon>Dikarya</taxon>
        <taxon>Ascomycota</taxon>
        <taxon>Pezizomycotina</taxon>
        <taxon>Sordariomycetes</taxon>
        <taxon>Hypocreomycetidae</taxon>
        <taxon>Glomerellales</taxon>
        <taxon>Glomerellaceae</taxon>
        <taxon>Colletotrichum</taxon>
        <taxon>Colletotrichum acutatum species complex</taxon>
    </lineage>
</organism>
<dbReference type="InterPro" id="IPR041622">
    <property type="entry name" value="SLATT_fungi"/>
</dbReference>
<proteinExistence type="predicted"/>
<dbReference type="RefSeq" id="XP_049141111.1">
    <property type="nucleotide sequence ID" value="XM_049283968.1"/>
</dbReference>
<evidence type="ECO:0000256" key="2">
    <source>
        <dbReference type="SAM" id="Phobius"/>
    </source>
</evidence>
<dbReference type="EMBL" id="CP019475">
    <property type="protein sequence ID" value="UQC79479.1"/>
    <property type="molecule type" value="Genomic_DNA"/>
</dbReference>
<dbReference type="GeneID" id="73338978"/>
<keyword evidence="2" id="KW-0812">Transmembrane</keyword>
<dbReference type="NCBIfam" id="NF033635">
    <property type="entry name" value="SLATT_fungal"/>
    <property type="match status" value="1"/>
</dbReference>
<evidence type="ECO:0000313" key="5">
    <source>
        <dbReference type="Proteomes" id="UP000830671"/>
    </source>
</evidence>
<dbReference type="PANTHER" id="PTHR38793:SF3">
    <property type="entry name" value="SMODS AND SLOG-ASSOCIATING 2TM EFFECTOR DOMAIN-CONTAINING PROTEIN"/>
    <property type="match status" value="1"/>
</dbReference>
<feature type="region of interest" description="Disordered" evidence="1">
    <location>
        <begin position="239"/>
        <end position="269"/>
    </location>
</feature>
<evidence type="ECO:0000256" key="1">
    <source>
        <dbReference type="SAM" id="MobiDB-lite"/>
    </source>
</evidence>